<dbReference type="SUPFAM" id="SSF55620">
    <property type="entry name" value="Tetrahydrobiopterin biosynthesis enzymes-like"/>
    <property type="match status" value="2"/>
</dbReference>
<dbReference type="Gene3D" id="3.10.270.10">
    <property type="entry name" value="Urate Oxidase"/>
    <property type="match status" value="1"/>
</dbReference>
<dbReference type="GO" id="GO:0005777">
    <property type="term" value="C:peroxisome"/>
    <property type="evidence" value="ECO:0007669"/>
    <property type="project" value="TreeGrafter"/>
</dbReference>
<name>A0AAN8VQ01_9MAGN</name>
<dbReference type="GO" id="GO:0004846">
    <property type="term" value="F:urate oxidase activity"/>
    <property type="evidence" value="ECO:0007669"/>
    <property type="project" value="UniProtKB-EC"/>
</dbReference>
<evidence type="ECO:0000313" key="6">
    <source>
        <dbReference type="EMBL" id="KAK6933577.1"/>
    </source>
</evidence>
<comment type="catalytic activity">
    <reaction evidence="5">
        <text>urate + O2 + H2O = 5-hydroxyisourate + H2O2</text>
        <dbReference type="Rhea" id="RHEA:21368"/>
        <dbReference type="ChEBI" id="CHEBI:15377"/>
        <dbReference type="ChEBI" id="CHEBI:15379"/>
        <dbReference type="ChEBI" id="CHEBI:16240"/>
        <dbReference type="ChEBI" id="CHEBI:17775"/>
        <dbReference type="ChEBI" id="CHEBI:18072"/>
        <dbReference type="EC" id="1.7.3.3"/>
    </reaction>
</comment>
<sequence>MGEVVEGVKFEQKHGKERVRVGRVWRNQNDGFHYFVEWSVGISLFSDCVAVYVRDDNSDLVASDTLKNTVLFLRLLFDFDFALFGIFPLVDSGFFEVYVKTKECTEQISAEEFAIKLANHFMNFYLQCPLPLICLALKVAAAVIKIVEKPWDWDVATFLNVSLLSFKLGSEKTYHGSNIKKSGALRIASGIEGLALLKTAKVWSSCCCIYLAQVRFIRDKYTTLPETQERMLATEVTTSWSYPFEFLGNVPLSPDCFTKSYIHVKQVLVEAFYGSPKKGVYNASGQSTLLSDGESCSQQFDNDVYLPTDEPHGSIEASLSRLQSKM</sequence>
<dbReference type="GO" id="GO:0019628">
    <property type="term" value="P:urate catabolic process"/>
    <property type="evidence" value="ECO:0007669"/>
    <property type="project" value="TreeGrafter"/>
</dbReference>
<dbReference type="PANTHER" id="PTHR42874">
    <property type="entry name" value="URICASE"/>
    <property type="match status" value="1"/>
</dbReference>
<evidence type="ECO:0000256" key="3">
    <source>
        <dbReference type="ARBA" id="ARBA00022631"/>
    </source>
</evidence>
<organism evidence="6 7">
    <name type="scientific">Dillenia turbinata</name>
    <dbReference type="NCBI Taxonomy" id="194707"/>
    <lineage>
        <taxon>Eukaryota</taxon>
        <taxon>Viridiplantae</taxon>
        <taxon>Streptophyta</taxon>
        <taxon>Embryophyta</taxon>
        <taxon>Tracheophyta</taxon>
        <taxon>Spermatophyta</taxon>
        <taxon>Magnoliopsida</taxon>
        <taxon>eudicotyledons</taxon>
        <taxon>Gunneridae</taxon>
        <taxon>Pentapetalae</taxon>
        <taxon>Dilleniales</taxon>
        <taxon>Dilleniaceae</taxon>
        <taxon>Dillenia</taxon>
    </lineage>
</organism>
<comment type="pathway">
    <text evidence="1">Purine metabolism; urate degradation; (S)-allantoin from urate: step 1/3.</text>
</comment>
<comment type="similarity">
    <text evidence="2 5">Belongs to the uricase family.</text>
</comment>
<dbReference type="Proteomes" id="UP001370490">
    <property type="component" value="Unassembled WGS sequence"/>
</dbReference>
<comment type="caution">
    <text evidence="6">The sequence shown here is derived from an EMBL/GenBank/DDBJ whole genome shotgun (WGS) entry which is preliminary data.</text>
</comment>
<keyword evidence="4 5" id="KW-0560">Oxidoreductase</keyword>
<evidence type="ECO:0000256" key="1">
    <source>
        <dbReference type="ARBA" id="ARBA00004831"/>
    </source>
</evidence>
<dbReference type="AlphaFoldDB" id="A0AAN8VQ01"/>
<dbReference type="InterPro" id="IPR002042">
    <property type="entry name" value="Uricase"/>
</dbReference>
<dbReference type="EC" id="1.7.3.3" evidence="5"/>
<keyword evidence="7" id="KW-1185">Reference proteome</keyword>
<dbReference type="Pfam" id="PF01014">
    <property type="entry name" value="Uricase"/>
    <property type="match status" value="2"/>
</dbReference>
<evidence type="ECO:0000256" key="4">
    <source>
        <dbReference type="ARBA" id="ARBA00023002"/>
    </source>
</evidence>
<keyword evidence="3 5" id="KW-0659">Purine metabolism</keyword>
<evidence type="ECO:0000256" key="2">
    <source>
        <dbReference type="ARBA" id="ARBA00009760"/>
    </source>
</evidence>
<dbReference type="PANTHER" id="PTHR42874:SF1">
    <property type="entry name" value="URICASE"/>
    <property type="match status" value="1"/>
</dbReference>
<protein>
    <recommendedName>
        <fullName evidence="5">Uricase</fullName>
        <ecNumber evidence="5">1.7.3.3</ecNumber>
    </recommendedName>
</protein>
<accession>A0AAN8VQ01</accession>
<dbReference type="EMBL" id="JBAMMX010000009">
    <property type="protein sequence ID" value="KAK6933577.1"/>
    <property type="molecule type" value="Genomic_DNA"/>
</dbReference>
<proteinExistence type="inferred from homology"/>
<gene>
    <name evidence="6" type="ORF">RJ641_036471</name>
</gene>
<evidence type="ECO:0000256" key="5">
    <source>
        <dbReference type="RuleBase" id="RU004455"/>
    </source>
</evidence>
<reference evidence="6 7" key="1">
    <citation type="submission" date="2023-12" db="EMBL/GenBank/DDBJ databases">
        <title>A high-quality genome assembly for Dillenia turbinata (Dilleniales).</title>
        <authorList>
            <person name="Chanderbali A."/>
        </authorList>
    </citation>
    <scope>NUCLEOTIDE SEQUENCE [LARGE SCALE GENOMIC DNA]</scope>
    <source>
        <strain evidence="6">LSX21</strain>
        <tissue evidence="6">Leaf</tissue>
    </source>
</reference>
<evidence type="ECO:0000313" key="7">
    <source>
        <dbReference type="Proteomes" id="UP001370490"/>
    </source>
</evidence>
<comment type="function">
    <text evidence="5">Catalyzes the oxidation of uric acid to 5-hydroxyisourate, which is further processed to form (S)-allantoin.</text>
</comment>
<dbReference type="PRINTS" id="PR00093">
    <property type="entry name" value="URICASE"/>
</dbReference>
<dbReference type="GO" id="GO:0006145">
    <property type="term" value="P:purine nucleobase catabolic process"/>
    <property type="evidence" value="ECO:0007669"/>
    <property type="project" value="TreeGrafter"/>
</dbReference>